<keyword evidence="7" id="KW-1185">Reference proteome</keyword>
<organism evidence="6 7">
    <name type="scientific">Aceticella autotrophica</name>
    <dbReference type="NCBI Taxonomy" id="2755338"/>
    <lineage>
        <taxon>Bacteria</taxon>
        <taxon>Bacillati</taxon>
        <taxon>Bacillota</taxon>
        <taxon>Clostridia</taxon>
        <taxon>Thermoanaerobacterales</taxon>
        <taxon>Thermoanaerobacteraceae</taxon>
        <taxon>Aceticella</taxon>
    </lineage>
</organism>
<evidence type="ECO:0000256" key="5">
    <source>
        <dbReference type="SAM" id="Phobius"/>
    </source>
</evidence>
<evidence type="ECO:0000256" key="4">
    <source>
        <dbReference type="ARBA" id="ARBA00023136"/>
    </source>
</evidence>
<dbReference type="AlphaFoldDB" id="A0A975AVN8"/>
<feature type="transmembrane region" description="Helical" evidence="5">
    <location>
        <begin position="71"/>
        <end position="91"/>
    </location>
</feature>
<feature type="transmembrane region" description="Helical" evidence="5">
    <location>
        <begin position="196"/>
        <end position="218"/>
    </location>
</feature>
<dbReference type="InterPro" id="IPR003339">
    <property type="entry name" value="ABC/ECF_trnsptr_transmembrane"/>
</dbReference>
<evidence type="ECO:0000313" key="6">
    <source>
        <dbReference type="EMBL" id="QSZ27302.1"/>
    </source>
</evidence>
<reference evidence="6" key="1">
    <citation type="submission" date="2020-08" db="EMBL/GenBank/DDBJ databases">
        <title>Genomic insights into the carbon and energy metabolism of the first obligate autotrophic acetogenic bacterium Aceticella autotrophica gen. nov., sp. nov.</title>
        <authorList>
            <person name="Toshchakov S.V."/>
            <person name="Elcheninov A.G."/>
            <person name="Kublanov I.V."/>
            <person name="Frolov E.N."/>
            <person name="Lebedinsky A.V."/>
        </authorList>
    </citation>
    <scope>NUCLEOTIDE SEQUENCE</scope>
    <source>
        <strain evidence="6">3443-3Ac</strain>
    </source>
</reference>
<dbReference type="Proteomes" id="UP000671913">
    <property type="component" value="Chromosome"/>
</dbReference>
<feature type="transmembrane region" description="Helical" evidence="5">
    <location>
        <begin position="111"/>
        <end position="132"/>
    </location>
</feature>
<keyword evidence="4 5" id="KW-0472">Membrane</keyword>
<evidence type="ECO:0000256" key="1">
    <source>
        <dbReference type="ARBA" id="ARBA00004141"/>
    </source>
</evidence>
<feature type="transmembrane region" description="Helical" evidence="5">
    <location>
        <begin position="139"/>
        <end position="158"/>
    </location>
</feature>
<gene>
    <name evidence="6" type="ORF">ACETAC_10800</name>
</gene>
<dbReference type="CDD" id="cd16914">
    <property type="entry name" value="EcfT"/>
    <property type="match status" value="1"/>
</dbReference>
<sequence length="309" mass="35371">MFEKLFYQEKGLFLQTFHPAAVLIYLSVLLILSLIYENPLYLLSMLILLAVLIINVDGFEAWKGFLKAGVFLMLIIMIINPIVIKAGNTIICHGPNLPFLGKLDISMEALYFGVASSIRLLVVISIFCLYNLMINPDKVLNLFSFIAAKSILMISLSTRMFPTMVRDLKRIKEVQELRGVDFDEGSLWNRTKKYSYLYNIMLLSSLHGAIEIAESMQARAYGSGKRSVYKRSIIRPRDIIIIIGSFLGLFFALWGFQYGYGQYTFYPEADYLIKNSTTLIVLLIVIFYLSIPLILKEGWKNCRFLKSKI</sequence>
<dbReference type="RefSeq" id="WP_284679993.1">
    <property type="nucleotide sequence ID" value="NZ_CP060096.1"/>
</dbReference>
<feature type="transmembrane region" description="Helical" evidence="5">
    <location>
        <begin position="41"/>
        <end position="59"/>
    </location>
</feature>
<evidence type="ECO:0000313" key="7">
    <source>
        <dbReference type="Proteomes" id="UP000671913"/>
    </source>
</evidence>
<evidence type="ECO:0000256" key="3">
    <source>
        <dbReference type="ARBA" id="ARBA00022989"/>
    </source>
</evidence>
<accession>A0A975AVN8</accession>
<feature type="transmembrane region" description="Helical" evidence="5">
    <location>
        <begin position="12"/>
        <end position="35"/>
    </location>
</feature>
<dbReference type="PANTHER" id="PTHR33514">
    <property type="entry name" value="PROTEIN ABCI12, CHLOROPLASTIC"/>
    <property type="match status" value="1"/>
</dbReference>
<dbReference type="GO" id="GO:0005886">
    <property type="term" value="C:plasma membrane"/>
    <property type="evidence" value="ECO:0007669"/>
    <property type="project" value="TreeGrafter"/>
</dbReference>
<name>A0A975AVN8_9THEO</name>
<keyword evidence="3 5" id="KW-1133">Transmembrane helix</keyword>
<protein>
    <submittedName>
        <fullName evidence="6">Energy-coupling factor transporter transmembrane protein EcfT</fullName>
    </submittedName>
</protein>
<dbReference type="KEGG" id="aaut:ACETAC_10800"/>
<dbReference type="EMBL" id="CP060096">
    <property type="protein sequence ID" value="QSZ27302.1"/>
    <property type="molecule type" value="Genomic_DNA"/>
</dbReference>
<feature type="transmembrane region" description="Helical" evidence="5">
    <location>
        <begin position="276"/>
        <end position="295"/>
    </location>
</feature>
<feature type="transmembrane region" description="Helical" evidence="5">
    <location>
        <begin position="239"/>
        <end position="256"/>
    </location>
</feature>
<evidence type="ECO:0000256" key="2">
    <source>
        <dbReference type="ARBA" id="ARBA00022692"/>
    </source>
</evidence>
<proteinExistence type="predicted"/>
<keyword evidence="2 5" id="KW-0812">Transmembrane</keyword>
<dbReference type="PANTHER" id="PTHR33514:SF13">
    <property type="entry name" value="PROTEIN ABCI12, CHLOROPLASTIC"/>
    <property type="match status" value="1"/>
</dbReference>
<dbReference type="Pfam" id="PF02361">
    <property type="entry name" value="CbiQ"/>
    <property type="match status" value="1"/>
</dbReference>
<comment type="subcellular location">
    <subcellularLocation>
        <location evidence="1">Membrane</location>
        <topology evidence="1">Multi-pass membrane protein</topology>
    </subcellularLocation>
</comment>